<comment type="caution">
    <text evidence="1">The sequence shown here is derived from an EMBL/GenBank/DDBJ whole genome shotgun (WGS) entry which is preliminary data.</text>
</comment>
<gene>
    <name evidence="1" type="ORF">DHETER_LOCUS11373</name>
</gene>
<sequence>RKLARSSSEENAWSIWSLFHMLVSKLRVRALANARETKLTQNFLARRDLTVAFDCVFMFSGLRSAKLSWSLSG</sequence>
<feature type="non-terminal residue" evidence="1">
    <location>
        <position position="1"/>
    </location>
</feature>
<evidence type="ECO:0000313" key="2">
    <source>
        <dbReference type="Proteomes" id="UP000789702"/>
    </source>
</evidence>
<dbReference type="EMBL" id="CAJVPU010024703">
    <property type="protein sequence ID" value="CAG8693418.1"/>
    <property type="molecule type" value="Genomic_DNA"/>
</dbReference>
<feature type="non-terminal residue" evidence="1">
    <location>
        <position position="73"/>
    </location>
</feature>
<protein>
    <submittedName>
        <fullName evidence="1">14101_t:CDS:1</fullName>
    </submittedName>
</protein>
<dbReference type="Proteomes" id="UP000789702">
    <property type="component" value="Unassembled WGS sequence"/>
</dbReference>
<name>A0ACA9P6I0_9GLOM</name>
<accession>A0ACA9P6I0</accession>
<evidence type="ECO:0000313" key="1">
    <source>
        <dbReference type="EMBL" id="CAG8693418.1"/>
    </source>
</evidence>
<proteinExistence type="predicted"/>
<keyword evidence="2" id="KW-1185">Reference proteome</keyword>
<reference evidence="1" key="1">
    <citation type="submission" date="2021-06" db="EMBL/GenBank/DDBJ databases">
        <authorList>
            <person name="Kallberg Y."/>
            <person name="Tangrot J."/>
            <person name="Rosling A."/>
        </authorList>
    </citation>
    <scope>NUCLEOTIDE SEQUENCE</scope>
    <source>
        <strain evidence="1">IL203A</strain>
    </source>
</reference>
<organism evidence="1 2">
    <name type="scientific">Dentiscutata heterogama</name>
    <dbReference type="NCBI Taxonomy" id="1316150"/>
    <lineage>
        <taxon>Eukaryota</taxon>
        <taxon>Fungi</taxon>
        <taxon>Fungi incertae sedis</taxon>
        <taxon>Mucoromycota</taxon>
        <taxon>Glomeromycotina</taxon>
        <taxon>Glomeromycetes</taxon>
        <taxon>Diversisporales</taxon>
        <taxon>Gigasporaceae</taxon>
        <taxon>Dentiscutata</taxon>
    </lineage>
</organism>